<dbReference type="InterPro" id="IPR012337">
    <property type="entry name" value="RNaseH-like_sf"/>
</dbReference>
<evidence type="ECO:0000313" key="3">
    <source>
        <dbReference type="Proteomes" id="UP000054047"/>
    </source>
</evidence>
<organism evidence="2 3">
    <name type="scientific">Ancylostoma duodenale</name>
    <dbReference type="NCBI Taxonomy" id="51022"/>
    <lineage>
        <taxon>Eukaryota</taxon>
        <taxon>Metazoa</taxon>
        <taxon>Ecdysozoa</taxon>
        <taxon>Nematoda</taxon>
        <taxon>Chromadorea</taxon>
        <taxon>Rhabditida</taxon>
        <taxon>Rhabditina</taxon>
        <taxon>Rhabditomorpha</taxon>
        <taxon>Strongyloidea</taxon>
        <taxon>Ancylostomatidae</taxon>
        <taxon>Ancylostomatinae</taxon>
        <taxon>Ancylostoma</taxon>
    </lineage>
</organism>
<evidence type="ECO:0000259" key="1">
    <source>
        <dbReference type="Pfam" id="PF13358"/>
    </source>
</evidence>
<dbReference type="Proteomes" id="UP000054047">
    <property type="component" value="Unassembled WGS sequence"/>
</dbReference>
<dbReference type="AlphaFoldDB" id="A0A0C2HD85"/>
<dbReference type="PANTHER" id="PTHR47326">
    <property type="entry name" value="TRANSPOSABLE ELEMENT TC3 TRANSPOSASE-LIKE PROTEIN"/>
    <property type="match status" value="1"/>
</dbReference>
<name>A0A0C2HD85_9BILA</name>
<protein>
    <recommendedName>
        <fullName evidence="1">Tc1-like transposase DDE domain-containing protein</fullName>
    </recommendedName>
</protein>
<dbReference type="SUPFAM" id="SSF53098">
    <property type="entry name" value="Ribonuclease H-like"/>
    <property type="match status" value="1"/>
</dbReference>
<dbReference type="PANTHER" id="PTHR47326:SF1">
    <property type="entry name" value="HTH PSQ-TYPE DOMAIN-CONTAINING PROTEIN"/>
    <property type="match status" value="1"/>
</dbReference>
<accession>A0A0C2HD85</accession>
<sequence length="158" mass="18624">MGRNLKERSNTVGYFSWVDRIDSNIYCRVIERLYIPFNKSKYGGYARLVQDNAPPHISKKTKEKLREWKVDTLDWPPESPDLNPIELIWGHMKNEIRKKGPRTLSELKKAIVDYWQHLTPEVCTKYIEGIKARLRQVVQQKGGNIIEGRRRTLDENDT</sequence>
<dbReference type="InterPro" id="IPR036397">
    <property type="entry name" value="RNaseH_sf"/>
</dbReference>
<gene>
    <name evidence="2" type="ORF">ANCDUO_02162</name>
</gene>
<reference evidence="2 3" key="1">
    <citation type="submission" date="2013-12" db="EMBL/GenBank/DDBJ databases">
        <title>Draft genome of the parsitic nematode Ancylostoma duodenale.</title>
        <authorList>
            <person name="Mitreva M."/>
        </authorList>
    </citation>
    <scope>NUCLEOTIDE SEQUENCE [LARGE SCALE GENOMIC DNA]</scope>
    <source>
        <strain evidence="2 3">Zhejiang</strain>
    </source>
</reference>
<evidence type="ECO:0000313" key="2">
    <source>
        <dbReference type="EMBL" id="KIH67511.1"/>
    </source>
</evidence>
<dbReference type="Gene3D" id="3.30.420.10">
    <property type="entry name" value="Ribonuclease H-like superfamily/Ribonuclease H"/>
    <property type="match status" value="1"/>
</dbReference>
<keyword evidence="3" id="KW-1185">Reference proteome</keyword>
<feature type="domain" description="Tc1-like transposase DDE" evidence="1">
    <location>
        <begin position="20"/>
        <end position="107"/>
    </location>
</feature>
<dbReference type="EMBL" id="KN726669">
    <property type="protein sequence ID" value="KIH67511.1"/>
    <property type="molecule type" value="Genomic_DNA"/>
</dbReference>
<dbReference type="InterPro" id="IPR038717">
    <property type="entry name" value="Tc1-like_DDE_dom"/>
</dbReference>
<dbReference type="GO" id="GO:0003676">
    <property type="term" value="F:nucleic acid binding"/>
    <property type="evidence" value="ECO:0007669"/>
    <property type="project" value="InterPro"/>
</dbReference>
<proteinExistence type="predicted"/>
<dbReference type="Pfam" id="PF13358">
    <property type="entry name" value="DDE_3"/>
    <property type="match status" value="1"/>
</dbReference>
<dbReference type="OrthoDB" id="5854164at2759"/>